<dbReference type="EMBL" id="AP014704">
    <property type="protein sequence ID" value="BAQ44421.1"/>
    <property type="molecule type" value="Genomic_DNA"/>
</dbReference>
<name>A0A0C6EWJ2_9HYPH</name>
<proteinExistence type="predicted"/>
<organism evidence="1 2">
    <name type="scientific">Methylobacterium aquaticum</name>
    <dbReference type="NCBI Taxonomy" id="270351"/>
    <lineage>
        <taxon>Bacteria</taxon>
        <taxon>Pseudomonadati</taxon>
        <taxon>Pseudomonadota</taxon>
        <taxon>Alphaproteobacteria</taxon>
        <taxon>Hyphomicrobiales</taxon>
        <taxon>Methylobacteriaceae</taxon>
        <taxon>Methylobacterium</taxon>
    </lineage>
</organism>
<accession>A0A0C6EWJ2</accession>
<evidence type="ECO:0000313" key="1">
    <source>
        <dbReference type="EMBL" id="BAQ44421.1"/>
    </source>
</evidence>
<reference evidence="1 2" key="1">
    <citation type="journal article" date="2015" name="Genome Announc.">
        <title>Complete Genome Sequence of Methylobacterium aquaticum Strain 22A, Isolated from Racomitrium japonicum Moss.</title>
        <authorList>
            <person name="Tani A."/>
            <person name="Ogura Y."/>
            <person name="Hayashi T."/>
            <person name="Kimbara K."/>
        </authorList>
    </citation>
    <scope>NUCLEOTIDE SEQUENCE [LARGE SCALE GENOMIC DNA]</scope>
    <source>
        <strain evidence="1 2">MA-22A</strain>
    </source>
</reference>
<reference evidence="2" key="2">
    <citation type="submission" date="2015-01" db="EMBL/GenBank/DDBJ databases">
        <title>Complete genome sequence of Methylobacterium aquaticum strain 22A.</title>
        <authorList>
            <person name="Tani A."/>
            <person name="Ogura Y."/>
            <person name="Hayashi T."/>
        </authorList>
    </citation>
    <scope>NUCLEOTIDE SEQUENCE [LARGE SCALE GENOMIC DNA]</scope>
    <source>
        <strain evidence="2">MA-22A</strain>
    </source>
</reference>
<evidence type="ECO:0000313" key="2">
    <source>
        <dbReference type="Proteomes" id="UP000061432"/>
    </source>
</evidence>
<dbReference type="AlphaFoldDB" id="A0A0C6EWJ2"/>
<gene>
    <name evidence="1" type="ORF">Maq22A_c05160</name>
</gene>
<dbReference type="PATRIC" id="fig|270351.10.peg.983"/>
<dbReference type="KEGG" id="maqu:Maq22A_c05160"/>
<protein>
    <submittedName>
        <fullName evidence="1">Uncharacterized protein</fullName>
    </submittedName>
</protein>
<dbReference type="Proteomes" id="UP000061432">
    <property type="component" value="Chromosome"/>
</dbReference>
<sequence>MPDVRKEKTYDGRWTVFIGSQVVVTDLTGLDAEALVSSYKKVIAAEPVSSAVVS</sequence>
<dbReference type="RefSeq" id="WP_167543889.1">
    <property type="nucleotide sequence ID" value="NZ_AP014704.1"/>
</dbReference>